<proteinExistence type="predicted"/>
<name>D0LGT9_HALO1</name>
<accession>D0LGT9</accession>
<evidence type="ECO:0000313" key="2">
    <source>
        <dbReference type="Proteomes" id="UP000001880"/>
    </source>
</evidence>
<organism evidence="1 2">
    <name type="scientific">Haliangium ochraceum (strain DSM 14365 / JCM 11303 / SMP-2)</name>
    <dbReference type="NCBI Taxonomy" id="502025"/>
    <lineage>
        <taxon>Bacteria</taxon>
        <taxon>Pseudomonadati</taxon>
        <taxon>Myxococcota</taxon>
        <taxon>Polyangia</taxon>
        <taxon>Haliangiales</taxon>
        <taxon>Kofleriaceae</taxon>
        <taxon>Haliangium</taxon>
    </lineage>
</organism>
<reference evidence="1 2" key="1">
    <citation type="journal article" date="2010" name="Stand. Genomic Sci.">
        <title>Complete genome sequence of Haliangium ochraceum type strain (SMP-2).</title>
        <authorList>
            <consortium name="US DOE Joint Genome Institute (JGI-PGF)"/>
            <person name="Ivanova N."/>
            <person name="Daum C."/>
            <person name="Lang E."/>
            <person name="Abt B."/>
            <person name="Kopitz M."/>
            <person name="Saunders E."/>
            <person name="Lapidus A."/>
            <person name="Lucas S."/>
            <person name="Glavina Del Rio T."/>
            <person name="Nolan M."/>
            <person name="Tice H."/>
            <person name="Copeland A."/>
            <person name="Cheng J.F."/>
            <person name="Chen F."/>
            <person name="Bruce D."/>
            <person name="Goodwin L."/>
            <person name="Pitluck S."/>
            <person name="Mavromatis K."/>
            <person name="Pati A."/>
            <person name="Mikhailova N."/>
            <person name="Chen A."/>
            <person name="Palaniappan K."/>
            <person name="Land M."/>
            <person name="Hauser L."/>
            <person name="Chang Y.J."/>
            <person name="Jeffries C.D."/>
            <person name="Detter J.C."/>
            <person name="Brettin T."/>
            <person name="Rohde M."/>
            <person name="Goker M."/>
            <person name="Bristow J."/>
            <person name="Markowitz V."/>
            <person name="Eisen J.A."/>
            <person name="Hugenholtz P."/>
            <person name="Kyrpides N.C."/>
            <person name="Klenk H.P."/>
        </authorList>
    </citation>
    <scope>NUCLEOTIDE SEQUENCE [LARGE SCALE GENOMIC DNA]</scope>
    <source>
        <strain evidence="2">DSM 14365 / CIP 107738 / JCM 11303 / AJ 13395 / SMP-2</strain>
    </source>
</reference>
<sequence>MTLHPTWFHARNAYRLVLAEHVDSQPLIDAAADLQLPLTKVSDGDPNTASPPTLSFEHSDSGTTIEWVDDLIFEIPYVAVYGADAQRIAGELAGRLDACGLGELLDADRAAEFGGTTVERKWTLRRVAIAAPLKFEDRVFEHLVSRLRDEHPSVRNTAALAVRYRPWGEYLPTLQRLVGDEEIRTVLKLLQSLLADWDTIALEAENVR</sequence>
<dbReference type="AlphaFoldDB" id="D0LGT9"/>
<dbReference type="Proteomes" id="UP000001880">
    <property type="component" value="Chromosome"/>
</dbReference>
<gene>
    <name evidence="1" type="ordered locus">Hoch_2116</name>
</gene>
<dbReference type="InterPro" id="IPR011989">
    <property type="entry name" value="ARM-like"/>
</dbReference>
<dbReference type="HOGENOM" id="CLU_1319447_0_0_7"/>
<dbReference type="EMBL" id="CP001804">
    <property type="protein sequence ID" value="ACY14661.1"/>
    <property type="molecule type" value="Genomic_DNA"/>
</dbReference>
<protein>
    <recommendedName>
        <fullName evidence="3">HEAT repeat domain-containing protein</fullName>
    </recommendedName>
</protein>
<dbReference type="InterPro" id="IPR016024">
    <property type="entry name" value="ARM-type_fold"/>
</dbReference>
<dbReference type="Gene3D" id="1.25.10.10">
    <property type="entry name" value="Leucine-rich Repeat Variant"/>
    <property type="match status" value="1"/>
</dbReference>
<dbReference type="RefSeq" id="WP_012827269.1">
    <property type="nucleotide sequence ID" value="NC_013440.1"/>
</dbReference>
<dbReference type="KEGG" id="hoh:Hoch_2116"/>
<dbReference type="SUPFAM" id="SSF48371">
    <property type="entry name" value="ARM repeat"/>
    <property type="match status" value="1"/>
</dbReference>
<evidence type="ECO:0008006" key="3">
    <source>
        <dbReference type="Google" id="ProtNLM"/>
    </source>
</evidence>
<evidence type="ECO:0000313" key="1">
    <source>
        <dbReference type="EMBL" id="ACY14661.1"/>
    </source>
</evidence>
<dbReference type="STRING" id="502025.Hoch_2116"/>
<dbReference type="eggNOG" id="COG1413">
    <property type="taxonomic scope" value="Bacteria"/>
</dbReference>
<keyword evidence="2" id="KW-1185">Reference proteome</keyword>